<dbReference type="EMBL" id="JAYMYQ010000002">
    <property type="protein sequence ID" value="KAK7350477.1"/>
    <property type="molecule type" value="Genomic_DNA"/>
</dbReference>
<comment type="caution">
    <text evidence="1">The sequence shown here is derived from an EMBL/GenBank/DDBJ whole genome shotgun (WGS) entry which is preliminary data.</text>
</comment>
<gene>
    <name evidence="1" type="ORF">VNO77_09166</name>
</gene>
<dbReference type="InterPro" id="IPR045026">
    <property type="entry name" value="LIMYB"/>
</dbReference>
<dbReference type="AlphaFoldDB" id="A0AAN9QWF4"/>
<proteinExistence type="predicted"/>
<accession>A0AAN9QWF4</accession>
<protein>
    <submittedName>
        <fullName evidence="1">Uncharacterized protein</fullName>
    </submittedName>
</protein>
<evidence type="ECO:0000313" key="1">
    <source>
        <dbReference type="EMBL" id="KAK7350477.1"/>
    </source>
</evidence>
<evidence type="ECO:0000313" key="2">
    <source>
        <dbReference type="Proteomes" id="UP001367508"/>
    </source>
</evidence>
<dbReference type="Proteomes" id="UP001367508">
    <property type="component" value="Unassembled WGS sequence"/>
</dbReference>
<keyword evidence="2" id="KW-1185">Reference proteome</keyword>
<organism evidence="1 2">
    <name type="scientific">Canavalia gladiata</name>
    <name type="common">Sword bean</name>
    <name type="synonym">Dolichos gladiatus</name>
    <dbReference type="NCBI Taxonomy" id="3824"/>
    <lineage>
        <taxon>Eukaryota</taxon>
        <taxon>Viridiplantae</taxon>
        <taxon>Streptophyta</taxon>
        <taxon>Embryophyta</taxon>
        <taxon>Tracheophyta</taxon>
        <taxon>Spermatophyta</taxon>
        <taxon>Magnoliopsida</taxon>
        <taxon>eudicotyledons</taxon>
        <taxon>Gunneridae</taxon>
        <taxon>Pentapetalae</taxon>
        <taxon>rosids</taxon>
        <taxon>fabids</taxon>
        <taxon>Fabales</taxon>
        <taxon>Fabaceae</taxon>
        <taxon>Papilionoideae</taxon>
        <taxon>50 kb inversion clade</taxon>
        <taxon>NPAAA clade</taxon>
        <taxon>indigoferoid/millettioid clade</taxon>
        <taxon>Phaseoleae</taxon>
        <taxon>Canavalia</taxon>
    </lineage>
</organism>
<sequence>MALAQFGSKVKHLRLSQDLQLVPETWNFESNKVNAFEEVWIDLSLKGKFYKQFKKNGFEYNYDILGEIFNSSMTNGKLSQASTQEPPTFDEEREIKECFLSKGVHIGSEAIDVDEDGFDDIKRKRKAI</sequence>
<reference evidence="1 2" key="1">
    <citation type="submission" date="2024-01" db="EMBL/GenBank/DDBJ databases">
        <title>The genomes of 5 underutilized Papilionoideae crops provide insights into root nodulation and disease resistanc.</title>
        <authorList>
            <person name="Jiang F."/>
        </authorList>
    </citation>
    <scope>NUCLEOTIDE SEQUENCE [LARGE SCALE GENOMIC DNA]</scope>
    <source>
        <strain evidence="1">LVBAO_FW01</strain>
        <tissue evidence="1">Leaves</tissue>
    </source>
</reference>
<dbReference type="PANTHER" id="PTHR47584">
    <property type="match status" value="1"/>
</dbReference>
<dbReference type="PANTHER" id="PTHR47584:SF14">
    <property type="entry name" value="L10-INTERACTING MYB DOMAIN-CONTAINING PROTEIN-LIKE"/>
    <property type="match status" value="1"/>
</dbReference>
<name>A0AAN9QWF4_CANGL</name>